<evidence type="ECO:0000313" key="2">
    <source>
        <dbReference type="Proteomes" id="UP000179221"/>
    </source>
</evidence>
<dbReference type="AlphaFoldDB" id="A0A1F7YJ90"/>
<name>A0A1F7YJ90_9BACT</name>
<gene>
    <name evidence="1" type="ORF">A2628_05915</name>
</gene>
<keyword evidence="1" id="KW-0378">Hydrolase</keyword>
<dbReference type="EMBL" id="MGGL01000008">
    <property type="protein sequence ID" value="OGM26949.1"/>
    <property type="molecule type" value="Genomic_DNA"/>
</dbReference>
<protein>
    <submittedName>
        <fullName evidence="1">HNH endonuclease</fullName>
    </submittedName>
</protein>
<keyword evidence="1" id="KW-0540">Nuclease</keyword>
<dbReference type="Proteomes" id="UP000179221">
    <property type="component" value="Unassembled WGS sequence"/>
</dbReference>
<accession>A0A1F7YJ90</accession>
<sequence length="143" mass="16546">MTTKRDSLLLTIDLVPAASWSLNLHKILPKNKWRKIREEIISKSGGLCIICGGAPPLECHEVWDYDDTDHVQTLTGFLALCKKCHAIKHIGFKVQAGAEKEELIRHFMRVNKCDRSVFNTHYKKAMDEFDRRSKFEWVINFSS</sequence>
<keyword evidence="1" id="KW-0255">Endonuclease</keyword>
<reference evidence="1 2" key="1">
    <citation type="journal article" date="2016" name="Nat. Commun.">
        <title>Thousands of microbial genomes shed light on interconnected biogeochemical processes in an aquifer system.</title>
        <authorList>
            <person name="Anantharaman K."/>
            <person name="Brown C.T."/>
            <person name="Hug L.A."/>
            <person name="Sharon I."/>
            <person name="Castelle C.J."/>
            <person name="Probst A.J."/>
            <person name="Thomas B.C."/>
            <person name="Singh A."/>
            <person name="Wilkins M.J."/>
            <person name="Karaoz U."/>
            <person name="Brodie E.L."/>
            <person name="Williams K.H."/>
            <person name="Hubbard S.S."/>
            <person name="Banfield J.F."/>
        </authorList>
    </citation>
    <scope>NUCLEOTIDE SEQUENCE [LARGE SCALE GENOMIC DNA]</scope>
</reference>
<evidence type="ECO:0000313" key="1">
    <source>
        <dbReference type="EMBL" id="OGM26949.1"/>
    </source>
</evidence>
<dbReference type="GO" id="GO:0004519">
    <property type="term" value="F:endonuclease activity"/>
    <property type="evidence" value="ECO:0007669"/>
    <property type="project" value="UniProtKB-KW"/>
</dbReference>
<organism evidence="1 2">
    <name type="scientific">Candidatus Woesebacteria bacterium RIFCSPHIGHO2_01_FULL_40_22</name>
    <dbReference type="NCBI Taxonomy" id="1802499"/>
    <lineage>
        <taxon>Bacteria</taxon>
        <taxon>Candidatus Woeseibacteriota</taxon>
    </lineage>
</organism>
<comment type="caution">
    <text evidence="1">The sequence shown here is derived from an EMBL/GenBank/DDBJ whole genome shotgun (WGS) entry which is preliminary data.</text>
</comment>
<proteinExistence type="predicted"/>